<reference evidence="1" key="1">
    <citation type="submission" date="2018-02" db="EMBL/GenBank/DDBJ databases">
        <title>Rhizophora mucronata_Transcriptome.</title>
        <authorList>
            <person name="Meera S.P."/>
            <person name="Sreeshan A."/>
            <person name="Augustine A."/>
        </authorList>
    </citation>
    <scope>NUCLEOTIDE SEQUENCE</scope>
    <source>
        <tissue evidence="1">Leaf</tissue>
    </source>
</reference>
<dbReference type="AlphaFoldDB" id="A0A2P2IW46"/>
<dbReference type="EMBL" id="GGEC01004946">
    <property type="protein sequence ID" value="MBW85429.1"/>
    <property type="molecule type" value="Transcribed_RNA"/>
</dbReference>
<sequence length="34" mass="4126">MKMGIQERCHKDRTITTFEIVFKSRKRDVWSGLK</sequence>
<protein>
    <submittedName>
        <fullName evidence="1">Uncharacterized protein</fullName>
    </submittedName>
</protein>
<proteinExistence type="predicted"/>
<evidence type="ECO:0000313" key="1">
    <source>
        <dbReference type="EMBL" id="MBW85430.1"/>
    </source>
</evidence>
<accession>A0A2P2IW46</accession>
<name>A0A2P2IW46_RHIMU</name>
<dbReference type="EMBL" id="GGEC01004947">
    <property type="protein sequence ID" value="MBW85430.1"/>
    <property type="molecule type" value="Transcribed_RNA"/>
</dbReference>
<organism evidence="1">
    <name type="scientific">Rhizophora mucronata</name>
    <name type="common">Asiatic mangrove</name>
    <dbReference type="NCBI Taxonomy" id="61149"/>
    <lineage>
        <taxon>Eukaryota</taxon>
        <taxon>Viridiplantae</taxon>
        <taxon>Streptophyta</taxon>
        <taxon>Embryophyta</taxon>
        <taxon>Tracheophyta</taxon>
        <taxon>Spermatophyta</taxon>
        <taxon>Magnoliopsida</taxon>
        <taxon>eudicotyledons</taxon>
        <taxon>Gunneridae</taxon>
        <taxon>Pentapetalae</taxon>
        <taxon>rosids</taxon>
        <taxon>fabids</taxon>
        <taxon>Malpighiales</taxon>
        <taxon>Rhizophoraceae</taxon>
        <taxon>Rhizophora</taxon>
    </lineage>
</organism>